<comment type="caution">
    <text evidence="2">The sequence shown here is derived from an EMBL/GenBank/DDBJ whole genome shotgun (WGS) entry which is preliminary data.</text>
</comment>
<dbReference type="PANTHER" id="PTHR43040:SF1">
    <property type="entry name" value="RIBONUCLEASE D"/>
    <property type="match status" value="1"/>
</dbReference>
<accession>A0ABR4FQN0</accession>
<dbReference type="InterPro" id="IPR012337">
    <property type="entry name" value="RNaseH-like_sf"/>
</dbReference>
<gene>
    <name evidence="2" type="ORF">BJX66DRAFT_314476</name>
</gene>
<dbReference type="Pfam" id="PF01612">
    <property type="entry name" value="DNA_pol_A_exo1"/>
    <property type="match status" value="1"/>
</dbReference>
<dbReference type="PANTHER" id="PTHR43040">
    <property type="entry name" value="RIBONUCLEASE D"/>
    <property type="match status" value="1"/>
</dbReference>
<evidence type="ECO:0000313" key="3">
    <source>
        <dbReference type="Proteomes" id="UP001610563"/>
    </source>
</evidence>
<feature type="domain" description="3'-5' exonuclease" evidence="1">
    <location>
        <begin position="74"/>
        <end position="283"/>
    </location>
</feature>
<dbReference type="InterPro" id="IPR002562">
    <property type="entry name" value="3'-5'_exonuclease_dom"/>
</dbReference>
<dbReference type="EMBL" id="JBFTWV010000140">
    <property type="protein sequence ID" value="KAL2785565.1"/>
    <property type="molecule type" value="Genomic_DNA"/>
</dbReference>
<reference evidence="2 3" key="1">
    <citation type="submission" date="2024-07" db="EMBL/GenBank/DDBJ databases">
        <title>Section-level genome sequencing and comparative genomics of Aspergillus sections Usti and Cavernicolus.</title>
        <authorList>
            <consortium name="Lawrence Berkeley National Laboratory"/>
            <person name="Nybo J.L."/>
            <person name="Vesth T.C."/>
            <person name="Theobald S."/>
            <person name="Frisvad J.C."/>
            <person name="Larsen T.O."/>
            <person name="Kjaerboelling I."/>
            <person name="Rothschild-Mancinelli K."/>
            <person name="Lyhne E.K."/>
            <person name="Kogle M.E."/>
            <person name="Barry K."/>
            <person name="Clum A."/>
            <person name="Na H."/>
            <person name="Ledsgaard L."/>
            <person name="Lin J."/>
            <person name="Lipzen A."/>
            <person name="Kuo A."/>
            <person name="Riley R."/>
            <person name="Mondo S."/>
            <person name="Labutti K."/>
            <person name="Haridas S."/>
            <person name="Pangalinan J."/>
            <person name="Salamov A.A."/>
            <person name="Simmons B.A."/>
            <person name="Magnuson J.K."/>
            <person name="Chen J."/>
            <person name="Drula E."/>
            <person name="Henrissat B."/>
            <person name="Wiebenga A."/>
            <person name="Lubbers R.J."/>
            <person name="Gomes A.C."/>
            <person name="Makela M.R."/>
            <person name="Stajich J."/>
            <person name="Grigoriev I.V."/>
            <person name="Mortensen U.H."/>
            <person name="De Vries R.P."/>
            <person name="Baker S.E."/>
            <person name="Andersen M.R."/>
        </authorList>
    </citation>
    <scope>NUCLEOTIDE SEQUENCE [LARGE SCALE GENOMIC DNA]</scope>
    <source>
        <strain evidence="2 3">CBS 209.92</strain>
    </source>
</reference>
<organism evidence="2 3">
    <name type="scientific">Aspergillus keveii</name>
    <dbReference type="NCBI Taxonomy" id="714993"/>
    <lineage>
        <taxon>Eukaryota</taxon>
        <taxon>Fungi</taxon>
        <taxon>Dikarya</taxon>
        <taxon>Ascomycota</taxon>
        <taxon>Pezizomycotina</taxon>
        <taxon>Eurotiomycetes</taxon>
        <taxon>Eurotiomycetidae</taxon>
        <taxon>Eurotiales</taxon>
        <taxon>Aspergillaceae</taxon>
        <taxon>Aspergillus</taxon>
        <taxon>Aspergillus subgen. Nidulantes</taxon>
    </lineage>
</organism>
<evidence type="ECO:0000259" key="1">
    <source>
        <dbReference type="Pfam" id="PF01612"/>
    </source>
</evidence>
<proteinExistence type="predicted"/>
<name>A0ABR4FQN0_9EURO</name>
<dbReference type="InterPro" id="IPR036397">
    <property type="entry name" value="RNaseH_sf"/>
</dbReference>
<keyword evidence="3" id="KW-1185">Reference proteome</keyword>
<dbReference type="Gene3D" id="3.30.420.10">
    <property type="entry name" value="Ribonuclease H-like superfamily/Ribonuclease H"/>
    <property type="match status" value="1"/>
</dbReference>
<protein>
    <submittedName>
        <fullName evidence="2">Ribonuclease H-like domain-containing protein</fullName>
    </submittedName>
</protein>
<sequence>MRDITTMLQVETLPMGALGSKAIPRPNGPVPVRSILKAEPIPAPERRDDSKLERATSGEITTIRDHDYNTPPWQWISTTDQIVGLVRSLDGLPNDPPSLYIDLEGVNLGRHGTVSILQMYVLPHDRTYLIDVHTLGKRAFTPEETQEGRGSNTGHIEARTSTLKSILESTTIKKVIFDVRHDSDALYAHFCIKLAGIEDLQLMELATRGGERTHVKGLAHCIRWNIPYTEWKDGQDSIDRWLETKEKGRKFFAPEHGGSFEVFNQRPLSEDVLRYCIEDVRLLPVLWRVYDGWLTPFWRKLVDKEVENRIRSSQSEKFKGGGWHMTLAPEGWDDVESGEEEQVDETNPGLVADGQDGVHEAPHDSWDNWNYGALDGHQQIDDCADGQNYRSDEICAGYNDTSPFHHYSLPDGYQQIDNPFVAGYMVYEDPSGLHIYIPCDAYQSRISEASISGSYLSGDDYCDYDDLWKEYNFKEYEG</sequence>
<dbReference type="Proteomes" id="UP001610563">
    <property type="component" value="Unassembled WGS sequence"/>
</dbReference>
<dbReference type="SUPFAM" id="SSF53098">
    <property type="entry name" value="Ribonuclease H-like"/>
    <property type="match status" value="1"/>
</dbReference>
<evidence type="ECO:0000313" key="2">
    <source>
        <dbReference type="EMBL" id="KAL2785565.1"/>
    </source>
</evidence>